<dbReference type="WBParaSite" id="MCU_009226-RA">
    <property type="protein sequence ID" value="MCU_009226-RA"/>
    <property type="gene ID" value="MCU_009226"/>
</dbReference>
<evidence type="ECO:0000256" key="1">
    <source>
        <dbReference type="SAM" id="MobiDB-lite"/>
    </source>
</evidence>
<proteinExistence type="predicted"/>
<sequence>SGHKLVGPYRENKGFIYPCPVLPVLPLVRFASLQWRRKTRERIGFQPPARHSMPARRNAAGSHTPGHVTSPPRRADYHHQYGCHLSVRYTTSLT</sequence>
<evidence type="ECO:0000313" key="3">
    <source>
        <dbReference type="WBParaSite" id="MCU_009226-RA"/>
    </source>
</evidence>
<dbReference type="AlphaFoldDB" id="A0A5K3FNH0"/>
<name>A0A5K3FNH0_MESCO</name>
<keyword evidence="2" id="KW-0812">Transmembrane</keyword>
<feature type="transmembrane region" description="Helical" evidence="2">
    <location>
        <begin position="15"/>
        <end position="32"/>
    </location>
</feature>
<keyword evidence="2" id="KW-1133">Transmembrane helix</keyword>
<keyword evidence="2" id="KW-0472">Membrane</keyword>
<organism evidence="3">
    <name type="scientific">Mesocestoides corti</name>
    <name type="common">Flatworm</name>
    <dbReference type="NCBI Taxonomy" id="53468"/>
    <lineage>
        <taxon>Eukaryota</taxon>
        <taxon>Metazoa</taxon>
        <taxon>Spiralia</taxon>
        <taxon>Lophotrochozoa</taxon>
        <taxon>Platyhelminthes</taxon>
        <taxon>Cestoda</taxon>
        <taxon>Eucestoda</taxon>
        <taxon>Cyclophyllidea</taxon>
        <taxon>Mesocestoididae</taxon>
        <taxon>Mesocestoides</taxon>
    </lineage>
</organism>
<reference evidence="3" key="1">
    <citation type="submission" date="2019-11" db="UniProtKB">
        <authorList>
            <consortium name="WormBaseParasite"/>
        </authorList>
    </citation>
    <scope>IDENTIFICATION</scope>
</reference>
<protein>
    <submittedName>
        <fullName evidence="3">Aminotran_5 domain-containing protein</fullName>
    </submittedName>
</protein>
<evidence type="ECO:0000256" key="2">
    <source>
        <dbReference type="SAM" id="Phobius"/>
    </source>
</evidence>
<feature type="region of interest" description="Disordered" evidence="1">
    <location>
        <begin position="41"/>
        <end position="75"/>
    </location>
</feature>
<accession>A0A5K3FNH0</accession>